<proteinExistence type="predicted"/>
<protein>
    <submittedName>
        <fullName evidence="1">Uncharacterized protein</fullName>
    </submittedName>
</protein>
<dbReference type="EMBL" id="CADEBC010000587">
    <property type="protein sequence ID" value="CAB3256833.1"/>
    <property type="molecule type" value="Genomic_DNA"/>
</dbReference>
<reference evidence="1 2" key="1">
    <citation type="submission" date="2020-04" db="EMBL/GenBank/DDBJ databases">
        <authorList>
            <person name="Wallbank WR R."/>
            <person name="Pardo Diaz C."/>
            <person name="Kozak K."/>
            <person name="Martin S."/>
            <person name="Jiggins C."/>
            <person name="Moest M."/>
            <person name="Warren A I."/>
            <person name="Byers J.R.P. K."/>
            <person name="Montejo-Kovacevich G."/>
            <person name="Yen C E."/>
        </authorList>
    </citation>
    <scope>NUCLEOTIDE SEQUENCE [LARGE SCALE GENOMIC DNA]</scope>
</reference>
<organism evidence="1 2">
    <name type="scientific">Arctia plantaginis</name>
    <name type="common">Wood tiger moth</name>
    <name type="synonym">Phalaena plantaginis</name>
    <dbReference type="NCBI Taxonomy" id="874455"/>
    <lineage>
        <taxon>Eukaryota</taxon>
        <taxon>Metazoa</taxon>
        <taxon>Ecdysozoa</taxon>
        <taxon>Arthropoda</taxon>
        <taxon>Hexapoda</taxon>
        <taxon>Insecta</taxon>
        <taxon>Pterygota</taxon>
        <taxon>Neoptera</taxon>
        <taxon>Endopterygota</taxon>
        <taxon>Lepidoptera</taxon>
        <taxon>Glossata</taxon>
        <taxon>Ditrysia</taxon>
        <taxon>Noctuoidea</taxon>
        <taxon>Erebidae</taxon>
        <taxon>Arctiinae</taxon>
        <taxon>Arctia</taxon>
    </lineage>
</organism>
<dbReference type="OrthoDB" id="10255632at2759"/>
<accession>A0A8S1BEU0</accession>
<sequence length="90" mass="9908">MLWEVTDLEVDKVISTLMSLCVPSNATLPWPSVGKAKWSQGVLETAVEQKASFIPERDVLRAICRARGSTSYVMIASSVVARGLPFRILE</sequence>
<evidence type="ECO:0000313" key="1">
    <source>
        <dbReference type="EMBL" id="CAB3256833.1"/>
    </source>
</evidence>
<evidence type="ECO:0000313" key="2">
    <source>
        <dbReference type="Proteomes" id="UP000494106"/>
    </source>
</evidence>
<dbReference type="Proteomes" id="UP000494106">
    <property type="component" value="Unassembled WGS sequence"/>
</dbReference>
<gene>
    <name evidence="1" type="ORF">APLA_LOCUS15569</name>
</gene>
<keyword evidence="2" id="KW-1185">Reference proteome</keyword>
<comment type="caution">
    <text evidence="1">The sequence shown here is derived from an EMBL/GenBank/DDBJ whole genome shotgun (WGS) entry which is preliminary data.</text>
</comment>
<name>A0A8S1BEU0_ARCPL</name>
<dbReference type="AlphaFoldDB" id="A0A8S1BEU0"/>